<evidence type="ECO:0000313" key="4">
    <source>
        <dbReference type="EMBL" id="KAK4206450.1"/>
    </source>
</evidence>
<evidence type="ECO:0000256" key="1">
    <source>
        <dbReference type="SAM" id="MobiDB-lite"/>
    </source>
</evidence>
<evidence type="ECO:0000313" key="5">
    <source>
        <dbReference type="Proteomes" id="UP001301769"/>
    </source>
</evidence>
<name>A0AAN6XVR4_9PEZI</name>
<feature type="transmembrane region" description="Helical" evidence="2">
    <location>
        <begin position="154"/>
        <end position="173"/>
    </location>
</feature>
<keyword evidence="2" id="KW-0472">Membrane</keyword>
<reference evidence="4" key="1">
    <citation type="journal article" date="2023" name="Mol. Phylogenet. Evol.">
        <title>Genome-scale phylogeny and comparative genomics of the fungal order Sordariales.</title>
        <authorList>
            <person name="Hensen N."/>
            <person name="Bonometti L."/>
            <person name="Westerberg I."/>
            <person name="Brannstrom I.O."/>
            <person name="Guillou S."/>
            <person name="Cros-Aarteil S."/>
            <person name="Calhoun S."/>
            <person name="Haridas S."/>
            <person name="Kuo A."/>
            <person name="Mondo S."/>
            <person name="Pangilinan J."/>
            <person name="Riley R."/>
            <person name="LaButti K."/>
            <person name="Andreopoulos B."/>
            <person name="Lipzen A."/>
            <person name="Chen C."/>
            <person name="Yan M."/>
            <person name="Daum C."/>
            <person name="Ng V."/>
            <person name="Clum A."/>
            <person name="Steindorff A."/>
            <person name="Ohm R.A."/>
            <person name="Martin F."/>
            <person name="Silar P."/>
            <person name="Natvig D.O."/>
            <person name="Lalanne C."/>
            <person name="Gautier V."/>
            <person name="Ament-Velasquez S.L."/>
            <person name="Kruys A."/>
            <person name="Hutchinson M.I."/>
            <person name="Powell A.J."/>
            <person name="Barry K."/>
            <person name="Miller A.N."/>
            <person name="Grigoriev I.V."/>
            <person name="Debuchy R."/>
            <person name="Gladieux P."/>
            <person name="Hiltunen Thoren M."/>
            <person name="Johannesson H."/>
        </authorList>
    </citation>
    <scope>NUCLEOTIDE SEQUENCE</scope>
    <source>
        <strain evidence="4">PSN293</strain>
    </source>
</reference>
<gene>
    <name evidence="4" type="ORF">QBC37DRAFT_434947</name>
</gene>
<evidence type="ECO:0000256" key="3">
    <source>
        <dbReference type="SAM" id="SignalP"/>
    </source>
</evidence>
<feature type="chain" id="PRO_5042889628" evidence="3">
    <location>
        <begin position="21"/>
        <end position="267"/>
    </location>
</feature>
<keyword evidence="2" id="KW-0812">Transmembrane</keyword>
<accession>A0AAN6XVR4</accession>
<feature type="signal peptide" evidence="3">
    <location>
        <begin position="1"/>
        <end position="20"/>
    </location>
</feature>
<keyword evidence="3" id="KW-0732">Signal</keyword>
<protein>
    <submittedName>
        <fullName evidence="4">Uncharacterized protein</fullName>
    </submittedName>
</protein>
<organism evidence="4 5">
    <name type="scientific">Rhypophila decipiens</name>
    <dbReference type="NCBI Taxonomy" id="261697"/>
    <lineage>
        <taxon>Eukaryota</taxon>
        <taxon>Fungi</taxon>
        <taxon>Dikarya</taxon>
        <taxon>Ascomycota</taxon>
        <taxon>Pezizomycotina</taxon>
        <taxon>Sordariomycetes</taxon>
        <taxon>Sordariomycetidae</taxon>
        <taxon>Sordariales</taxon>
        <taxon>Naviculisporaceae</taxon>
        <taxon>Rhypophila</taxon>
    </lineage>
</organism>
<keyword evidence="2" id="KW-1133">Transmembrane helix</keyword>
<keyword evidence="5" id="KW-1185">Reference proteome</keyword>
<proteinExistence type="predicted"/>
<reference evidence="4" key="2">
    <citation type="submission" date="2023-05" db="EMBL/GenBank/DDBJ databases">
        <authorList>
            <consortium name="Lawrence Berkeley National Laboratory"/>
            <person name="Steindorff A."/>
            <person name="Hensen N."/>
            <person name="Bonometti L."/>
            <person name="Westerberg I."/>
            <person name="Brannstrom I.O."/>
            <person name="Guillou S."/>
            <person name="Cros-Aarteil S."/>
            <person name="Calhoun S."/>
            <person name="Haridas S."/>
            <person name="Kuo A."/>
            <person name="Mondo S."/>
            <person name="Pangilinan J."/>
            <person name="Riley R."/>
            <person name="Labutti K."/>
            <person name="Andreopoulos B."/>
            <person name="Lipzen A."/>
            <person name="Chen C."/>
            <person name="Yanf M."/>
            <person name="Daum C."/>
            <person name="Ng V."/>
            <person name="Clum A."/>
            <person name="Ohm R."/>
            <person name="Martin F."/>
            <person name="Silar P."/>
            <person name="Natvig D."/>
            <person name="Lalanne C."/>
            <person name="Gautier V."/>
            <person name="Ament-Velasquez S.L."/>
            <person name="Kruys A."/>
            <person name="Hutchinson M.I."/>
            <person name="Powell A.J."/>
            <person name="Barry K."/>
            <person name="Miller A.N."/>
            <person name="Grigoriev I.V."/>
            <person name="Debuchy R."/>
            <person name="Gladieux P."/>
            <person name="Thoren M.H."/>
            <person name="Johannesson H."/>
        </authorList>
    </citation>
    <scope>NUCLEOTIDE SEQUENCE</scope>
    <source>
        <strain evidence="4">PSN293</strain>
    </source>
</reference>
<dbReference type="Proteomes" id="UP001301769">
    <property type="component" value="Unassembled WGS sequence"/>
</dbReference>
<dbReference type="AlphaFoldDB" id="A0AAN6XVR4"/>
<sequence>MMQTIFALLISLLLVSPVSCQTCHWPDGSIATSYQRCNDTTAQCCYNSDPTHRDICFDNGLCMSMLWGGMYRGACSDPYWNPGSGCAEQCTDVKRDGFSPVTACGTKMCCGAVDESVVSCCNSTDAGGFQWANSTVGNLGICPAPETGLSKSDIIAIVTGTVAAFLALVAWIWPQNSTSLMGRARERLRDLVFKKKKVQHVNQDGGLHVADGPDAVDSLYEVGFGPESPATSGQDIMSPSGQSATSSRSTEALLGPYQGYHSNLASP</sequence>
<dbReference type="EMBL" id="MU858410">
    <property type="protein sequence ID" value="KAK4206450.1"/>
    <property type="molecule type" value="Genomic_DNA"/>
</dbReference>
<feature type="region of interest" description="Disordered" evidence="1">
    <location>
        <begin position="221"/>
        <end position="267"/>
    </location>
</feature>
<comment type="caution">
    <text evidence="4">The sequence shown here is derived from an EMBL/GenBank/DDBJ whole genome shotgun (WGS) entry which is preliminary data.</text>
</comment>
<evidence type="ECO:0000256" key="2">
    <source>
        <dbReference type="SAM" id="Phobius"/>
    </source>
</evidence>
<feature type="compositionally biased region" description="Polar residues" evidence="1">
    <location>
        <begin position="229"/>
        <end position="250"/>
    </location>
</feature>